<reference evidence="1 2" key="1">
    <citation type="submission" date="2016-12" db="EMBL/GenBank/DDBJ databases">
        <authorList>
            <person name="Song W.-J."/>
            <person name="Kurnit D.M."/>
        </authorList>
    </citation>
    <scope>NUCLEOTIDE SEQUENCE [LARGE SCALE GENOMIC DNA]</scope>
    <source>
        <strain evidence="1 2">IMCC3135</strain>
    </source>
</reference>
<evidence type="ECO:0000313" key="2">
    <source>
        <dbReference type="Proteomes" id="UP000250079"/>
    </source>
</evidence>
<dbReference type="KEGG" id="gai:IMCC3135_08340"/>
<organism evidence="1 2">
    <name type="scientific">Granulosicoccus antarcticus IMCC3135</name>
    <dbReference type="NCBI Taxonomy" id="1192854"/>
    <lineage>
        <taxon>Bacteria</taxon>
        <taxon>Pseudomonadati</taxon>
        <taxon>Pseudomonadota</taxon>
        <taxon>Gammaproteobacteria</taxon>
        <taxon>Chromatiales</taxon>
        <taxon>Granulosicoccaceae</taxon>
        <taxon>Granulosicoccus</taxon>
    </lineage>
</organism>
<proteinExistence type="predicted"/>
<protein>
    <submittedName>
        <fullName evidence="1">Uncharacterized protein</fullName>
    </submittedName>
</protein>
<dbReference type="EMBL" id="CP018632">
    <property type="protein sequence ID" value="ASJ71767.1"/>
    <property type="molecule type" value="Genomic_DNA"/>
</dbReference>
<name>A0A2Z2NVS4_9GAMM</name>
<evidence type="ECO:0000313" key="1">
    <source>
        <dbReference type="EMBL" id="ASJ71767.1"/>
    </source>
</evidence>
<accession>A0A2Z2NVS4</accession>
<sequence length="61" mass="7033">MTPAVFDETDRVMASHGTTSAHSKFFRTTYLQLGDKIAEYYNCRLLRVTQKSALVYLSRRS</sequence>
<dbReference type="AlphaFoldDB" id="A0A2Z2NVS4"/>
<dbReference type="Proteomes" id="UP000250079">
    <property type="component" value="Chromosome"/>
</dbReference>
<keyword evidence="2" id="KW-1185">Reference proteome</keyword>
<gene>
    <name evidence="1" type="ORF">IMCC3135_08340</name>
</gene>